<evidence type="ECO:0000313" key="2">
    <source>
        <dbReference type="Proteomes" id="UP000468735"/>
    </source>
</evidence>
<gene>
    <name evidence="1" type="ORF">F8566_33980</name>
</gene>
<organism evidence="1 2">
    <name type="scientific">Actinomadura rudentiformis</name>
    <dbReference type="NCBI Taxonomy" id="359158"/>
    <lineage>
        <taxon>Bacteria</taxon>
        <taxon>Bacillati</taxon>
        <taxon>Actinomycetota</taxon>
        <taxon>Actinomycetes</taxon>
        <taxon>Streptosporangiales</taxon>
        <taxon>Thermomonosporaceae</taxon>
        <taxon>Actinomadura</taxon>
    </lineage>
</organism>
<name>A0A6H9YET6_9ACTN</name>
<dbReference type="OrthoDB" id="581140at2"/>
<dbReference type="Proteomes" id="UP000468735">
    <property type="component" value="Unassembled WGS sequence"/>
</dbReference>
<sequence length="303" mass="33431">MRSAARGFLTCLTDGQHAQVLHPFTDPARTQWSYMPRPRPGVSLVDLSATARKAAHCLLATALSRNAFAQAVTIMAFEEVLDLDEAGRRGRHSDDYWTAVFGDPDKEMWCWRFEGHHLSVTATIHGEDVVAAPLFLGANPARIHDQADSLLFGPLWREEDLARALLSDLPSPLRHQAVVAQTAPSDLITGTAPQVEPFDQAGVCGADLPSSGRDLLHRLISVYLDRLHPTLARPELDLGEVTFAWAGGPRPGQSHYYRIQTPHLLIEYDNTQRDANHAHTVLRRPGADFGADLLPAHLATEQR</sequence>
<dbReference type="PANTHER" id="PTHR37489:SF1">
    <property type="entry name" value="DUF3500 DOMAIN-CONTAINING PROTEIN"/>
    <property type="match status" value="1"/>
</dbReference>
<dbReference type="AlphaFoldDB" id="A0A6H9YET6"/>
<comment type="caution">
    <text evidence="1">The sequence shown here is derived from an EMBL/GenBank/DDBJ whole genome shotgun (WGS) entry which is preliminary data.</text>
</comment>
<keyword evidence="2" id="KW-1185">Reference proteome</keyword>
<protein>
    <submittedName>
        <fullName evidence="1">DUF3500 domain-containing protein</fullName>
    </submittedName>
</protein>
<dbReference type="EMBL" id="WBMT01000018">
    <property type="protein sequence ID" value="KAB2343811.1"/>
    <property type="molecule type" value="Genomic_DNA"/>
</dbReference>
<accession>A0A6H9YET6</accession>
<reference evidence="1 2" key="1">
    <citation type="submission" date="2019-09" db="EMBL/GenBank/DDBJ databases">
        <title>Actinomadura physcomitrii sp. nov., a novel actinomycete isolated from moss [Physcomitrium sphaericum (Ludw) Fuernr].</title>
        <authorList>
            <person name="Zhuang X."/>
            <person name="Liu C."/>
        </authorList>
    </citation>
    <scope>NUCLEOTIDE SEQUENCE [LARGE SCALE GENOMIC DNA]</scope>
    <source>
        <strain evidence="1 2">HMC1</strain>
    </source>
</reference>
<dbReference type="PANTHER" id="PTHR37489">
    <property type="entry name" value="DUF3500 DOMAIN-CONTAINING PROTEIN"/>
    <property type="match status" value="1"/>
</dbReference>
<dbReference type="Pfam" id="PF12006">
    <property type="entry name" value="DUF3500"/>
    <property type="match status" value="1"/>
</dbReference>
<dbReference type="InterPro" id="IPR021889">
    <property type="entry name" value="DUF3500"/>
</dbReference>
<evidence type="ECO:0000313" key="1">
    <source>
        <dbReference type="EMBL" id="KAB2343811.1"/>
    </source>
</evidence>
<proteinExistence type="predicted"/>